<dbReference type="STRING" id="1190415.SAMN05216593_115132"/>
<dbReference type="InterPro" id="IPR003660">
    <property type="entry name" value="HAMP_dom"/>
</dbReference>
<accession>A0A1M7PZB5</accession>
<dbReference type="Gene3D" id="1.10.287.950">
    <property type="entry name" value="Methyl-accepting chemotaxis protein"/>
    <property type="match status" value="1"/>
</dbReference>
<evidence type="ECO:0000259" key="12">
    <source>
        <dbReference type="PROSITE" id="PS50885"/>
    </source>
</evidence>
<feature type="domain" description="Methyl-accepting transducer" evidence="11">
    <location>
        <begin position="387"/>
        <end position="623"/>
    </location>
</feature>
<dbReference type="Proteomes" id="UP000183983">
    <property type="component" value="Unassembled WGS sequence"/>
</dbReference>
<evidence type="ECO:0000256" key="9">
    <source>
        <dbReference type="PROSITE-ProRule" id="PRU00284"/>
    </source>
</evidence>
<keyword evidence="5 10" id="KW-1133">Transmembrane helix</keyword>
<dbReference type="PROSITE" id="PS50111">
    <property type="entry name" value="CHEMOTAXIS_TRANSDUC_2"/>
    <property type="match status" value="1"/>
</dbReference>
<dbReference type="CDD" id="cd06225">
    <property type="entry name" value="HAMP"/>
    <property type="match status" value="1"/>
</dbReference>
<protein>
    <submittedName>
        <fullName evidence="13">Methyl-accepting chemotaxis protein</fullName>
    </submittedName>
</protein>
<dbReference type="SUPFAM" id="SSF58104">
    <property type="entry name" value="Methyl-accepting chemotaxis protein (MCP) signaling domain"/>
    <property type="match status" value="1"/>
</dbReference>
<dbReference type="InterPro" id="IPR004089">
    <property type="entry name" value="MCPsignal_dom"/>
</dbReference>
<dbReference type="FunFam" id="1.10.287.950:FF:000001">
    <property type="entry name" value="Methyl-accepting chemotaxis sensory transducer"/>
    <property type="match status" value="1"/>
</dbReference>
<dbReference type="InterPro" id="IPR033462">
    <property type="entry name" value="Cache_3-Cache_2"/>
</dbReference>
<keyword evidence="2" id="KW-1003">Cell membrane</keyword>
<evidence type="ECO:0000256" key="4">
    <source>
        <dbReference type="ARBA" id="ARBA00022692"/>
    </source>
</evidence>
<name>A0A1M7PZB5_9PSED</name>
<evidence type="ECO:0000256" key="10">
    <source>
        <dbReference type="SAM" id="Phobius"/>
    </source>
</evidence>
<dbReference type="Pfam" id="PF00672">
    <property type="entry name" value="HAMP"/>
    <property type="match status" value="1"/>
</dbReference>
<evidence type="ECO:0000256" key="8">
    <source>
        <dbReference type="ARBA" id="ARBA00029447"/>
    </source>
</evidence>
<dbReference type="OrthoDB" id="9763018at2"/>
<dbReference type="CDD" id="cd18774">
    <property type="entry name" value="PDC2_HK_sensor"/>
    <property type="match status" value="1"/>
</dbReference>
<evidence type="ECO:0000256" key="3">
    <source>
        <dbReference type="ARBA" id="ARBA00022481"/>
    </source>
</evidence>
<dbReference type="InterPro" id="IPR029151">
    <property type="entry name" value="Sensor-like_sf"/>
</dbReference>
<comment type="subcellular location">
    <subcellularLocation>
        <location evidence="1">Cell membrane</location>
        <topology evidence="1">Multi-pass membrane protein</topology>
    </subcellularLocation>
</comment>
<evidence type="ECO:0000313" key="14">
    <source>
        <dbReference type="Proteomes" id="UP000183983"/>
    </source>
</evidence>
<dbReference type="Pfam" id="PF00015">
    <property type="entry name" value="MCPsignal"/>
    <property type="match status" value="1"/>
</dbReference>
<evidence type="ECO:0000256" key="2">
    <source>
        <dbReference type="ARBA" id="ARBA00022475"/>
    </source>
</evidence>
<dbReference type="AlphaFoldDB" id="A0A1M7PZB5"/>
<keyword evidence="4 10" id="KW-0812">Transmembrane</keyword>
<dbReference type="GO" id="GO:0005886">
    <property type="term" value="C:plasma membrane"/>
    <property type="evidence" value="ECO:0007669"/>
    <property type="project" value="UniProtKB-SubCell"/>
</dbReference>
<dbReference type="SUPFAM" id="SSF103190">
    <property type="entry name" value="Sensory domain-like"/>
    <property type="match status" value="1"/>
</dbReference>
<keyword evidence="3" id="KW-0488">Methylation</keyword>
<dbReference type="GO" id="GO:0006935">
    <property type="term" value="P:chemotaxis"/>
    <property type="evidence" value="ECO:0007669"/>
    <property type="project" value="UniProtKB-ARBA"/>
</dbReference>
<evidence type="ECO:0000256" key="5">
    <source>
        <dbReference type="ARBA" id="ARBA00022989"/>
    </source>
</evidence>
<evidence type="ECO:0000256" key="6">
    <source>
        <dbReference type="ARBA" id="ARBA00023136"/>
    </source>
</evidence>
<gene>
    <name evidence="13" type="ORF">SAMN05216593_115132</name>
</gene>
<feature type="transmembrane region" description="Helical" evidence="10">
    <location>
        <begin position="12"/>
        <end position="32"/>
    </location>
</feature>
<proteinExistence type="inferred from homology"/>
<evidence type="ECO:0000259" key="11">
    <source>
        <dbReference type="PROSITE" id="PS50111"/>
    </source>
</evidence>
<dbReference type="SMART" id="SM00304">
    <property type="entry name" value="HAMP"/>
    <property type="match status" value="1"/>
</dbReference>
<dbReference type="Pfam" id="PF17201">
    <property type="entry name" value="Cache_3-Cache_2"/>
    <property type="match status" value="1"/>
</dbReference>
<dbReference type="Gene3D" id="3.30.450.20">
    <property type="entry name" value="PAS domain"/>
    <property type="match status" value="1"/>
</dbReference>
<evidence type="ECO:0000256" key="7">
    <source>
        <dbReference type="ARBA" id="ARBA00023224"/>
    </source>
</evidence>
<feature type="domain" description="HAMP" evidence="12">
    <location>
        <begin position="330"/>
        <end position="382"/>
    </location>
</feature>
<dbReference type="RefSeq" id="WP_073170624.1">
    <property type="nucleotide sequence ID" value="NZ_FRDA01000015.1"/>
</dbReference>
<dbReference type="CDD" id="cd11386">
    <property type="entry name" value="MCP_signal"/>
    <property type="match status" value="1"/>
</dbReference>
<organism evidence="13 14">
    <name type="scientific">Pseudomonas asturiensis</name>
    <dbReference type="NCBI Taxonomy" id="1190415"/>
    <lineage>
        <taxon>Bacteria</taxon>
        <taxon>Pseudomonadati</taxon>
        <taxon>Pseudomonadota</taxon>
        <taxon>Gammaproteobacteria</taxon>
        <taxon>Pseudomonadales</taxon>
        <taxon>Pseudomonadaceae</taxon>
        <taxon>Pseudomonas</taxon>
    </lineage>
</organism>
<evidence type="ECO:0000313" key="13">
    <source>
        <dbReference type="EMBL" id="SHN23181.1"/>
    </source>
</evidence>
<comment type="similarity">
    <text evidence="8">Belongs to the methyl-accepting chemotaxis (MCP) protein family.</text>
</comment>
<dbReference type="PANTHER" id="PTHR32089:SF112">
    <property type="entry name" value="LYSOZYME-LIKE PROTEIN-RELATED"/>
    <property type="match status" value="1"/>
</dbReference>
<dbReference type="PANTHER" id="PTHR32089">
    <property type="entry name" value="METHYL-ACCEPTING CHEMOTAXIS PROTEIN MCPB"/>
    <property type="match status" value="1"/>
</dbReference>
<dbReference type="GO" id="GO:0007165">
    <property type="term" value="P:signal transduction"/>
    <property type="evidence" value="ECO:0007669"/>
    <property type="project" value="UniProtKB-KW"/>
</dbReference>
<evidence type="ECO:0000256" key="1">
    <source>
        <dbReference type="ARBA" id="ARBA00004651"/>
    </source>
</evidence>
<keyword evidence="7 9" id="KW-0807">Transducer</keyword>
<keyword evidence="6 10" id="KW-0472">Membrane</keyword>
<dbReference type="EMBL" id="FRDA01000015">
    <property type="protein sequence ID" value="SHN23181.1"/>
    <property type="molecule type" value="Genomic_DNA"/>
</dbReference>
<dbReference type="PROSITE" id="PS50885">
    <property type="entry name" value="HAMP"/>
    <property type="match status" value="1"/>
</dbReference>
<reference evidence="13 14" key="1">
    <citation type="submission" date="2016-11" db="EMBL/GenBank/DDBJ databases">
        <authorList>
            <person name="Jaros S."/>
            <person name="Januszkiewicz K."/>
            <person name="Wedrychowicz H."/>
        </authorList>
    </citation>
    <scope>NUCLEOTIDE SEQUENCE [LARGE SCALE GENOMIC DNA]</scope>
    <source>
        <strain evidence="13 14">LMG 26898</strain>
    </source>
</reference>
<sequence>MSKPRTRIATQLGIALAVILAVVISGSTLFALRSLDASNLVIREEHMSSEARLLADQLNTFHSTLRDSTQRLSGLFEKRFSEGLTLQADKPVTVAGAQTPGLFLRDTALNNDFTEVDEFRRLTAGVATIFVRSGDDFIRISTSLSKQDGTRAIGTMLDRKAPAYERLMSGQGYVGKAVLFDRYYMTQYSPVRDSSGKIIAALFVGFDYTDAQKTQFDNLKSFRIGTTGSLALLDDKGTWLVPPAGIQSPEDAAKAVADLASKPGKAQFWNDDKQDFYSVGQPFAGGPWTVIASMPRSEISAVTWDVGTQLAIGSLLAMLIAVISAIWLLRSKLRPLSELVRQADELGAGNLSVRLNITSNDEIGQLSGSFNKMSEALSSMVSHIRTAAQEVSTRAHALSGLSGGAYEGMEQQSGEITSMAGAVEEFSATSMNIADNMGNTERLAQDNAQQTRIGRTSMEEASSSLQQIATSLSSTATVIDTLGQRSQEIGSIVGVITSIADQTNLLALNAAIEAARAGEQGRGFAVVADEVRSLASRTRKATDEISGMIASIQQETGNAISTMQQGNVLMQEGLSLNAKVASALAQIDEQSRSAGHQFAAITTATQEQSSTATMLSSNLQSIAMANSEQREVVSNLAITAEELNSLAAELRTEVDRFR</sequence>
<dbReference type="SMART" id="SM00283">
    <property type="entry name" value="MA"/>
    <property type="match status" value="1"/>
</dbReference>